<dbReference type="VEuPathDB" id="FungiDB:HGUI_02331"/>
<reference evidence="10" key="1">
    <citation type="submission" date="2016-11" db="EMBL/GenBank/DDBJ databases">
        <authorList>
            <person name="Guldener U."/>
        </authorList>
    </citation>
    <scope>NUCLEOTIDE SEQUENCE [LARGE SCALE GENOMIC DNA]</scope>
</reference>
<dbReference type="PIRSF" id="PIRSF037217">
    <property type="entry name" value="Carboxypeptidase_S"/>
    <property type="match status" value="1"/>
</dbReference>
<name>A0A1L0B513_9ASCO</name>
<feature type="binding site" evidence="7">
    <location>
        <position position="560"/>
    </location>
    <ligand>
        <name>Zn(2+)</name>
        <dbReference type="ChEBI" id="CHEBI:29105"/>
        <label>1</label>
    </ligand>
</feature>
<proteinExistence type="inferred from homology"/>
<feature type="binding site" evidence="7">
    <location>
        <position position="273"/>
    </location>
    <ligand>
        <name>Zn(2+)</name>
        <dbReference type="ChEBI" id="CHEBI:29105"/>
        <label>2</label>
    </ligand>
</feature>
<feature type="binding site" evidence="7">
    <location>
        <position position="210"/>
    </location>
    <ligand>
        <name>Zn(2+)</name>
        <dbReference type="ChEBI" id="CHEBI:29105"/>
        <label>2</label>
    </ligand>
</feature>
<evidence type="ECO:0000256" key="6">
    <source>
        <dbReference type="PIRSR" id="PIRSR037217-1"/>
    </source>
</evidence>
<feature type="active site" description="Proton acceptor" evidence="6">
    <location>
        <position position="244"/>
    </location>
</feature>
<dbReference type="Gene3D" id="3.40.630.10">
    <property type="entry name" value="Zn peptidases"/>
    <property type="match status" value="1"/>
</dbReference>
<keyword evidence="10" id="KW-1185">Reference proteome</keyword>
<dbReference type="PANTHER" id="PTHR45962:SF1">
    <property type="entry name" value="N-FATTY-ACYL-AMINO ACID SYNTHASE_HYDROLASE PM20D1"/>
    <property type="match status" value="1"/>
</dbReference>
<dbReference type="GO" id="GO:0004181">
    <property type="term" value="F:metallocarboxypeptidase activity"/>
    <property type="evidence" value="ECO:0007669"/>
    <property type="project" value="InterPro"/>
</dbReference>
<organism evidence="9 10">
    <name type="scientific">Hanseniaspora guilliermondii</name>
    <dbReference type="NCBI Taxonomy" id="56406"/>
    <lineage>
        <taxon>Eukaryota</taxon>
        <taxon>Fungi</taxon>
        <taxon>Dikarya</taxon>
        <taxon>Ascomycota</taxon>
        <taxon>Saccharomycotina</taxon>
        <taxon>Saccharomycetes</taxon>
        <taxon>Saccharomycodales</taxon>
        <taxon>Saccharomycodaceae</taxon>
        <taxon>Hanseniaspora</taxon>
    </lineage>
</organism>
<evidence type="ECO:0000256" key="3">
    <source>
        <dbReference type="ARBA" id="ARBA00022723"/>
    </source>
</evidence>
<dbReference type="OrthoDB" id="3064516at2759"/>
<keyword evidence="9" id="KW-0121">Carboxypeptidase</keyword>
<feature type="binding site" evidence="7">
    <location>
        <position position="173"/>
    </location>
    <ligand>
        <name>Zn(2+)</name>
        <dbReference type="ChEBI" id="CHEBI:29105"/>
        <label>2</label>
    </ligand>
</feature>
<feature type="binding site" evidence="7">
    <location>
        <position position="210"/>
    </location>
    <ligand>
        <name>Zn(2+)</name>
        <dbReference type="ChEBI" id="CHEBI:29105"/>
        <label>1</label>
    </ligand>
</feature>
<dbReference type="GO" id="GO:0000328">
    <property type="term" value="C:fungal-type vacuole lumen"/>
    <property type="evidence" value="ECO:0007669"/>
    <property type="project" value="TreeGrafter"/>
</dbReference>
<dbReference type="Pfam" id="PF01546">
    <property type="entry name" value="Peptidase_M20"/>
    <property type="match status" value="1"/>
</dbReference>
<evidence type="ECO:0000256" key="7">
    <source>
        <dbReference type="PIRSR" id="PIRSR037217-2"/>
    </source>
</evidence>
<dbReference type="InterPro" id="IPR047177">
    <property type="entry name" value="Pept_M20A"/>
</dbReference>
<dbReference type="AlphaFoldDB" id="A0A1L0B513"/>
<keyword evidence="8" id="KW-0812">Transmembrane</keyword>
<feature type="active site" evidence="6">
    <location>
        <position position="175"/>
    </location>
</feature>
<evidence type="ECO:0000256" key="4">
    <source>
        <dbReference type="ARBA" id="ARBA00022801"/>
    </source>
</evidence>
<evidence type="ECO:0000313" key="10">
    <source>
        <dbReference type="Proteomes" id="UP000183365"/>
    </source>
</evidence>
<gene>
    <name evidence="9" type="ORF">HGUI_02331</name>
</gene>
<evidence type="ECO:0000256" key="2">
    <source>
        <dbReference type="ARBA" id="ARBA00022670"/>
    </source>
</evidence>
<feature type="binding site" evidence="7">
    <location>
        <position position="245"/>
    </location>
    <ligand>
        <name>Zn(2+)</name>
        <dbReference type="ChEBI" id="CHEBI:29105"/>
        <label>1</label>
    </ligand>
</feature>
<dbReference type="GO" id="GO:0051603">
    <property type="term" value="P:proteolysis involved in protein catabolic process"/>
    <property type="evidence" value="ECO:0007669"/>
    <property type="project" value="TreeGrafter"/>
</dbReference>
<dbReference type="PROSITE" id="PS00758">
    <property type="entry name" value="ARGE_DAPE_CPG2_1"/>
    <property type="match status" value="1"/>
</dbReference>
<keyword evidence="4" id="KW-0378">Hydrolase</keyword>
<evidence type="ECO:0000256" key="1">
    <source>
        <dbReference type="ARBA" id="ARBA00006247"/>
    </source>
</evidence>
<keyword evidence="2" id="KW-0645">Protease</keyword>
<dbReference type="InterPro" id="IPR017141">
    <property type="entry name" value="Pept_M20_carboxypep"/>
</dbReference>
<dbReference type="EMBL" id="FQNF01000040">
    <property type="protein sequence ID" value="SGZ40131.1"/>
    <property type="molecule type" value="Genomic_DNA"/>
</dbReference>
<evidence type="ECO:0000313" key="9">
    <source>
        <dbReference type="EMBL" id="SGZ40131.1"/>
    </source>
</evidence>
<sequence length="595" mass="65790">MAISDYIPIKAKSATSRLKAKENRKKIITGVITAAILGAGAFSLYKHFSSDDVLPKYINDCGRYEPLPLVYTKSLDTIFNDKSYQLDLISKLQGAVRIPTEVYDDYGQPDLSVPLEDEPIYGKFAPFHKYLEKQYPLIHKYFKKEIVNGVNLVYTLDESKFDVSGKPLLLMAHQDVVPVNVDTIDRWTYPPFDGVYEPETGKIYGRGSSDTKKLLIGEMSAVELLLNDGFVFSRPLILAFGFDEEKGGTFGAKFIAKHLLDKYGKNGIEVVLDEGGGVGYFGDNGYIALPGVAEKGYVDVEITLNTLGGHSSAPNHWDVETTGIGLMSEVNVLLTEDAFPVDIALDNPILDSLQCTAKYKPDTLPKEFLSALKSNRISKLTKALENSMRKFTFKTTQAIDIIKGGVKSNAMPEQVVNLVNHRINIKSSVAETVNHDLAAVTKVADKYDVGITLDWSNGTVSTLKEDTINGGFIVKVVNSLEPVPRTPVDGVWDLVAGTFTSVYLHPYFGNPDFPEEVQEVYFDSSMNTGNTDTKYYSEYELVSGRIYRFSGGVNEGSNAHTVDEWTTEKSLISTTGFFYSFVGNFNGYVGELVLE</sequence>
<comment type="similarity">
    <text evidence="1">Belongs to the peptidase M20A family.</text>
</comment>
<accession>A0A1L0B513</accession>
<dbReference type="PANTHER" id="PTHR45962">
    <property type="entry name" value="N-FATTY-ACYL-AMINO ACID SYNTHASE/HYDROLASE PM20D1"/>
    <property type="match status" value="1"/>
</dbReference>
<dbReference type="GO" id="GO:0046872">
    <property type="term" value="F:metal ion binding"/>
    <property type="evidence" value="ECO:0007669"/>
    <property type="project" value="UniProtKB-KW"/>
</dbReference>
<keyword evidence="8" id="KW-1133">Transmembrane helix</keyword>
<evidence type="ECO:0000256" key="8">
    <source>
        <dbReference type="SAM" id="Phobius"/>
    </source>
</evidence>
<protein>
    <submittedName>
        <fullName evidence="9">Related to Carboxypeptidase S</fullName>
    </submittedName>
</protein>
<evidence type="ECO:0000256" key="5">
    <source>
        <dbReference type="ARBA" id="ARBA00022833"/>
    </source>
</evidence>
<dbReference type="InterPro" id="IPR002933">
    <property type="entry name" value="Peptidase_M20"/>
</dbReference>
<keyword evidence="8" id="KW-0472">Membrane</keyword>
<dbReference type="Proteomes" id="UP000183365">
    <property type="component" value="Unassembled WGS sequence"/>
</dbReference>
<keyword evidence="5 7" id="KW-0862">Zinc</keyword>
<dbReference type="SUPFAM" id="SSF53187">
    <property type="entry name" value="Zn-dependent exopeptidases"/>
    <property type="match status" value="1"/>
</dbReference>
<feature type="transmembrane region" description="Helical" evidence="8">
    <location>
        <begin position="27"/>
        <end position="45"/>
    </location>
</feature>
<dbReference type="InterPro" id="IPR001261">
    <property type="entry name" value="ArgE/DapE_CS"/>
</dbReference>
<dbReference type="InterPro" id="IPR036264">
    <property type="entry name" value="Bact_exopeptidase_dim_dom"/>
</dbReference>
<dbReference type="SUPFAM" id="SSF55031">
    <property type="entry name" value="Bacterial exopeptidase dimerisation domain"/>
    <property type="match status" value="1"/>
</dbReference>
<keyword evidence="3 7" id="KW-0479">Metal-binding</keyword>